<feature type="transmembrane region" description="Helical" evidence="2">
    <location>
        <begin position="98"/>
        <end position="120"/>
    </location>
</feature>
<keyword evidence="2" id="KW-0812">Transmembrane</keyword>
<evidence type="ECO:0000256" key="1">
    <source>
        <dbReference type="SAM" id="MobiDB-lite"/>
    </source>
</evidence>
<keyword evidence="5" id="KW-1185">Reference proteome</keyword>
<organism evidence="4 5">
    <name type="scientific">Thraustotheca clavata</name>
    <dbReference type="NCBI Taxonomy" id="74557"/>
    <lineage>
        <taxon>Eukaryota</taxon>
        <taxon>Sar</taxon>
        <taxon>Stramenopiles</taxon>
        <taxon>Oomycota</taxon>
        <taxon>Saprolegniomycetes</taxon>
        <taxon>Saprolegniales</taxon>
        <taxon>Achlyaceae</taxon>
        <taxon>Thraustotheca</taxon>
    </lineage>
</organism>
<evidence type="ECO:0000256" key="2">
    <source>
        <dbReference type="SAM" id="Phobius"/>
    </source>
</evidence>
<evidence type="ECO:0000313" key="4">
    <source>
        <dbReference type="EMBL" id="OQS06515.1"/>
    </source>
</evidence>
<proteinExistence type="predicted"/>
<dbReference type="Proteomes" id="UP000243217">
    <property type="component" value="Unassembled WGS sequence"/>
</dbReference>
<feature type="signal peptide" evidence="3">
    <location>
        <begin position="1"/>
        <end position="18"/>
    </location>
</feature>
<dbReference type="OrthoDB" id="78819at2759"/>
<keyword evidence="2" id="KW-1133">Transmembrane helix</keyword>
<keyword evidence="3" id="KW-0732">Signal</keyword>
<feature type="compositionally biased region" description="Polar residues" evidence="1">
    <location>
        <begin position="153"/>
        <end position="164"/>
    </location>
</feature>
<feature type="compositionally biased region" description="Basic and acidic residues" evidence="1">
    <location>
        <begin position="165"/>
        <end position="176"/>
    </location>
</feature>
<feature type="region of interest" description="Disordered" evidence="1">
    <location>
        <begin position="153"/>
        <end position="178"/>
    </location>
</feature>
<keyword evidence="2" id="KW-0472">Membrane</keyword>
<evidence type="ECO:0000256" key="3">
    <source>
        <dbReference type="SAM" id="SignalP"/>
    </source>
</evidence>
<feature type="chain" id="PRO_5013048618" description="Secreted protein" evidence="3">
    <location>
        <begin position="19"/>
        <end position="227"/>
    </location>
</feature>
<evidence type="ECO:0008006" key="6">
    <source>
        <dbReference type="Google" id="ProtNLM"/>
    </source>
</evidence>
<dbReference type="EMBL" id="JNBS01000336">
    <property type="protein sequence ID" value="OQS06515.1"/>
    <property type="molecule type" value="Genomic_DNA"/>
</dbReference>
<evidence type="ECO:0000313" key="5">
    <source>
        <dbReference type="Proteomes" id="UP000243217"/>
    </source>
</evidence>
<accession>A0A1W0A8F9</accession>
<name>A0A1W0A8F9_9STRA</name>
<sequence>MKLAFFTPLLAIIAMVHAAIVPMPMASSLLITNIVSIISNVDTAIQQRNLRQVARGESLGKVAIERDGSSLIDSVDIEIPQLITTPSPVNVSSSNGTVGIIGGALAGFGFIGFCIVIIAYSRFKGNPSLCEGAISPIVIQTPRDDGLDESVTRIESNTCSSSRSPVEKKRNSEKNRSSLCGRSSLSGIAIRVPSLLDHPPETFEMRISLIQMRSSEAALKNSKEMTF</sequence>
<protein>
    <recommendedName>
        <fullName evidence="6">Secreted protein</fullName>
    </recommendedName>
</protein>
<comment type="caution">
    <text evidence="4">The sequence shown here is derived from an EMBL/GenBank/DDBJ whole genome shotgun (WGS) entry which is preliminary data.</text>
</comment>
<reference evidence="4 5" key="1">
    <citation type="journal article" date="2014" name="Genome Biol. Evol.">
        <title>The secreted proteins of Achlya hypogyna and Thraustotheca clavata identify the ancestral oomycete secretome and reveal gene acquisitions by horizontal gene transfer.</title>
        <authorList>
            <person name="Misner I."/>
            <person name="Blouin N."/>
            <person name="Leonard G."/>
            <person name="Richards T.A."/>
            <person name="Lane C.E."/>
        </authorList>
    </citation>
    <scope>NUCLEOTIDE SEQUENCE [LARGE SCALE GENOMIC DNA]</scope>
    <source>
        <strain evidence="4 5">ATCC 34112</strain>
    </source>
</reference>
<dbReference type="AlphaFoldDB" id="A0A1W0A8F9"/>
<gene>
    <name evidence="4" type="ORF">THRCLA_20356</name>
</gene>